<evidence type="ECO:0000313" key="4">
    <source>
        <dbReference type="Proteomes" id="UP000214720"/>
    </source>
</evidence>
<feature type="compositionally biased region" description="Basic and acidic residues" evidence="1">
    <location>
        <begin position="406"/>
        <end position="416"/>
    </location>
</feature>
<feature type="compositionally biased region" description="Polar residues" evidence="1">
    <location>
        <begin position="446"/>
        <end position="458"/>
    </location>
</feature>
<feature type="region of interest" description="Disordered" evidence="1">
    <location>
        <begin position="348"/>
        <end position="374"/>
    </location>
</feature>
<dbReference type="InterPro" id="IPR040677">
    <property type="entry name" value="LPD7"/>
</dbReference>
<feature type="compositionally biased region" description="Basic and acidic residues" evidence="1">
    <location>
        <begin position="497"/>
        <end position="507"/>
    </location>
</feature>
<dbReference type="Pfam" id="PF18821">
    <property type="entry name" value="LPD7"/>
    <property type="match status" value="1"/>
</dbReference>
<protein>
    <recommendedName>
        <fullName evidence="2">Large polyvalent protein-associated domain-containing protein</fullName>
    </recommendedName>
</protein>
<dbReference type="OrthoDB" id="279005at2"/>
<evidence type="ECO:0000256" key="1">
    <source>
        <dbReference type="SAM" id="MobiDB-lite"/>
    </source>
</evidence>
<feature type="region of interest" description="Disordered" evidence="1">
    <location>
        <begin position="897"/>
        <end position="932"/>
    </location>
</feature>
<evidence type="ECO:0000313" key="3">
    <source>
        <dbReference type="EMBL" id="OXC78624.1"/>
    </source>
</evidence>
<sequence length="932" mass="103298">MLLRASGRHDGVKQYLESGRKQGRDLSRDELDERVVLAGDLELTDSIIRSIDTAPDVDRYLSVTMSFKEDDVDRETLDAITAEFRAFVSVAYRSDEMNFYAEAHLPKVKSYQDDATGELVERKPHIHVVIPKVNLISGGHLEPLGYYKSNIEFVEAFQEHMNAKYGLASPKDNRRVELTDASEMISRYKGDLFKEASRQTKELLFDAMLDRKIERYDDFLAMVAEHGETRLRNAGGDNEYANVKPADAAKGVNLKEAVFSRAFVELPTSEKLLQLAADIQPKYEVSSSPRETAPHMLAALEQWRETRALEVKYLNNGNTNSFPAYQAGSRAERVAMLAEREDAFYSRHLKDHHDRASGTRAGPGTARSADRIDRVGNDVFEQRLRRDRRLHEFDRGRNALDAPFPRGERERSEPERGGWGLPQRSPESGARSGVSGRGQSGALPASQGNSTQSPNGMSGLSGLPVDRFAPRRAVLVPDHALHQLELERALPAHRVRRDSDRRADGRRVKTPISATPTGRVADTTVSQRVRDASERHSASASGKQSEFSEIGQQLDARRLLAELSHSHGVRPEKYPLTVAKDGSTRIRAGSRHLNVSDFLTKELHLSWRDASQILRDSYRRQVDGAVAASARELPRATLWREFTGERDALRSDRQAAMQSQKASENARRGEIKQTFAAARDLARNDLSLRPSARRAAVSVARMARVAAEQALRAQSQVERDNLVAKHGPAAGPSFGDFLQAKAQGGDTRALAELRRLRPSASESPKDGENWILPAGNTPGLAERNEIVYRAPRLTFEVHASGDVTYRHDGRSVVRDQGPSVKVLKTDREAIESGLRLAQAKFGNVLKLDGPVEFQREAAKVAAEAGLYVEFADDTLNQVMQARRAELVVERANTVTARSRAGPRAVAGEPTVAPISPVSPTPAVVNPPKEPKR</sequence>
<feature type="compositionally biased region" description="Basic and acidic residues" evidence="1">
    <location>
        <begin position="528"/>
        <end position="537"/>
    </location>
</feature>
<proteinExistence type="predicted"/>
<organism evidence="3 4">
    <name type="scientific">Caballeronia sordidicola</name>
    <name type="common">Burkholderia sordidicola</name>
    <dbReference type="NCBI Taxonomy" id="196367"/>
    <lineage>
        <taxon>Bacteria</taxon>
        <taxon>Pseudomonadati</taxon>
        <taxon>Pseudomonadota</taxon>
        <taxon>Betaproteobacteria</taxon>
        <taxon>Burkholderiales</taxon>
        <taxon>Burkholderiaceae</taxon>
        <taxon>Caballeronia</taxon>
    </lineage>
</organism>
<dbReference type="RefSeq" id="WP_089160521.1">
    <property type="nucleotide sequence ID" value="NZ_MTHB01000057.1"/>
</dbReference>
<evidence type="ECO:0000259" key="2">
    <source>
        <dbReference type="Pfam" id="PF18821"/>
    </source>
</evidence>
<reference evidence="4" key="1">
    <citation type="submission" date="2017-01" db="EMBL/GenBank/DDBJ databases">
        <title>Genome Analysis of Deinococcus marmoris KOPRI26562.</title>
        <authorList>
            <person name="Kim J.H."/>
            <person name="Oh H.-M."/>
        </authorList>
    </citation>
    <scope>NUCLEOTIDE SEQUENCE [LARGE SCALE GENOMIC DNA]</scope>
    <source>
        <strain evidence="4">PAMC 26633</strain>
    </source>
</reference>
<gene>
    <name evidence="3" type="ORF">BSU04_10870</name>
</gene>
<feature type="domain" description="Large polyvalent protein-associated" evidence="2">
    <location>
        <begin position="793"/>
        <end position="882"/>
    </location>
</feature>
<feature type="region of interest" description="Disordered" evidence="1">
    <location>
        <begin position="495"/>
        <end position="548"/>
    </location>
</feature>
<comment type="caution">
    <text evidence="3">The sequence shown here is derived from an EMBL/GenBank/DDBJ whole genome shotgun (WGS) entry which is preliminary data.</text>
</comment>
<dbReference type="AlphaFoldDB" id="A0A226X5B2"/>
<accession>A0A226X5B2</accession>
<dbReference type="EMBL" id="MTHB01000057">
    <property type="protein sequence ID" value="OXC78624.1"/>
    <property type="molecule type" value="Genomic_DNA"/>
</dbReference>
<feature type="region of interest" description="Disordered" evidence="1">
    <location>
        <begin position="398"/>
        <end position="464"/>
    </location>
</feature>
<feature type="compositionally biased region" description="Polar residues" evidence="1">
    <location>
        <begin position="538"/>
        <end position="548"/>
    </location>
</feature>
<dbReference type="Proteomes" id="UP000214720">
    <property type="component" value="Unassembled WGS sequence"/>
</dbReference>
<name>A0A226X5B2_CABSO</name>